<dbReference type="GO" id="GO:0003856">
    <property type="term" value="F:3-dehydroquinate synthase activity"/>
    <property type="evidence" value="ECO:0007669"/>
    <property type="project" value="UniProtKB-UniRule"/>
</dbReference>
<protein>
    <recommendedName>
        <fullName evidence="8 18">3-dehydroquinate synthase</fullName>
        <shortName evidence="18">DHQS</shortName>
        <ecNumber evidence="7 18">4.2.3.4</ecNumber>
    </recommendedName>
</protein>
<feature type="binding site" evidence="18">
    <location>
        <position position="183"/>
    </location>
    <ligand>
        <name>Zn(2+)</name>
        <dbReference type="ChEBI" id="CHEBI:29105"/>
    </ligand>
</feature>
<evidence type="ECO:0000256" key="5">
    <source>
        <dbReference type="ARBA" id="ARBA00004661"/>
    </source>
</evidence>
<keyword evidence="14 18" id="KW-0520">NAD</keyword>
<comment type="function">
    <text evidence="3 18">Catalyzes the conversion of 3-deoxy-D-arabino-heptulosonate 7-phosphate (DAHP) to dehydroquinate (DHQ).</text>
</comment>
<gene>
    <name evidence="18" type="primary">aroB</name>
    <name evidence="21" type="ORF">CRV11_02480</name>
</gene>
<evidence type="ECO:0000256" key="13">
    <source>
        <dbReference type="ARBA" id="ARBA00022833"/>
    </source>
</evidence>
<evidence type="ECO:0000256" key="15">
    <source>
        <dbReference type="ARBA" id="ARBA00023141"/>
    </source>
</evidence>
<comment type="cofactor">
    <cofactor evidence="18">
        <name>Co(2+)</name>
        <dbReference type="ChEBI" id="CHEBI:48828"/>
    </cofactor>
    <cofactor evidence="18">
        <name>Zn(2+)</name>
        <dbReference type="ChEBI" id="CHEBI:29105"/>
    </cofactor>
    <text evidence="18">Binds 1 divalent metal cation per subunit. Can use either Co(2+) or Zn(2+).</text>
</comment>
<dbReference type="EC" id="4.2.3.4" evidence="7 18"/>
<dbReference type="Pfam" id="PF24621">
    <property type="entry name" value="DHQS_C"/>
    <property type="match status" value="1"/>
</dbReference>
<dbReference type="GO" id="GO:0009073">
    <property type="term" value="P:aromatic amino acid family biosynthetic process"/>
    <property type="evidence" value="ECO:0007669"/>
    <property type="project" value="UniProtKB-KW"/>
</dbReference>
<dbReference type="CDD" id="cd08195">
    <property type="entry name" value="DHQS"/>
    <property type="match status" value="1"/>
</dbReference>
<keyword evidence="17 18" id="KW-0170">Cobalt</keyword>
<evidence type="ECO:0000256" key="9">
    <source>
        <dbReference type="ARBA" id="ARBA00022490"/>
    </source>
</evidence>
<feature type="binding site" evidence="18">
    <location>
        <position position="246"/>
    </location>
    <ligand>
        <name>Zn(2+)</name>
        <dbReference type="ChEBI" id="CHEBI:29105"/>
    </ligand>
</feature>
<evidence type="ECO:0000313" key="22">
    <source>
        <dbReference type="Proteomes" id="UP000296034"/>
    </source>
</evidence>
<keyword evidence="11 18" id="KW-0479">Metal-binding</keyword>
<organism evidence="21 22">
    <name type="scientific">Candidatus Pantoea edessiphila</name>
    <dbReference type="NCBI Taxonomy" id="2044610"/>
    <lineage>
        <taxon>Bacteria</taxon>
        <taxon>Pseudomonadati</taxon>
        <taxon>Pseudomonadota</taxon>
        <taxon>Gammaproteobacteria</taxon>
        <taxon>Enterobacterales</taxon>
        <taxon>Erwiniaceae</taxon>
        <taxon>Pantoea</taxon>
    </lineage>
</organism>
<evidence type="ECO:0000256" key="11">
    <source>
        <dbReference type="ARBA" id="ARBA00022723"/>
    </source>
</evidence>
<dbReference type="InterPro" id="IPR030960">
    <property type="entry name" value="DHQS/DOIS_N"/>
</dbReference>
<dbReference type="Gene3D" id="3.40.50.1970">
    <property type="match status" value="1"/>
</dbReference>
<evidence type="ECO:0000256" key="1">
    <source>
        <dbReference type="ARBA" id="ARBA00001393"/>
    </source>
</evidence>
<evidence type="ECO:0000256" key="3">
    <source>
        <dbReference type="ARBA" id="ARBA00003485"/>
    </source>
</evidence>
<dbReference type="GO" id="GO:0000166">
    <property type="term" value="F:nucleotide binding"/>
    <property type="evidence" value="ECO:0007669"/>
    <property type="project" value="UniProtKB-KW"/>
</dbReference>
<evidence type="ECO:0000256" key="14">
    <source>
        <dbReference type="ARBA" id="ARBA00023027"/>
    </source>
</evidence>
<dbReference type="PIRSF" id="PIRSF001455">
    <property type="entry name" value="DHQ_synth"/>
    <property type="match status" value="1"/>
</dbReference>
<dbReference type="SUPFAM" id="SSF56796">
    <property type="entry name" value="Dehydroquinate synthase-like"/>
    <property type="match status" value="1"/>
</dbReference>
<proteinExistence type="inferred from homology"/>
<dbReference type="NCBIfam" id="TIGR01357">
    <property type="entry name" value="aroB"/>
    <property type="match status" value="1"/>
</dbReference>
<feature type="binding site" evidence="18">
    <location>
        <position position="263"/>
    </location>
    <ligand>
        <name>Zn(2+)</name>
        <dbReference type="ChEBI" id="CHEBI:29105"/>
    </ligand>
</feature>
<reference evidence="21 22" key="1">
    <citation type="journal article" date="2018" name="Genome Biol. Evol.">
        <title>Cladogenesis and Genomic Streamlining in Extracellular Endosymbionts of Tropical Stink Bugs.</title>
        <authorList>
            <person name="Otero-Bravo A."/>
            <person name="Goffredi S."/>
            <person name="Sabree Z.L."/>
        </authorList>
    </citation>
    <scope>NUCLEOTIDE SEQUENCE [LARGE SCALE GENOMIC DNA]</scope>
    <source>
        <strain evidence="21 22">SoET</strain>
    </source>
</reference>
<dbReference type="GO" id="GO:0009423">
    <property type="term" value="P:chorismate biosynthetic process"/>
    <property type="evidence" value="ECO:0007669"/>
    <property type="project" value="UniProtKB-UniRule"/>
</dbReference>
<dbReference type="Gene3D" id="1.20.1090.10">
    <property type="entry name" value="Dehydroquinate synthase-like - alpha domain"/>
    <property type="match status" value="1"/>
</dbReference>
<dbReference type="Pfam" id="PF01761">
    <property type="entry name" value="DHQ_synthase"/>
    <property type="match status" value="1"/>
</dbReference>
<feature type="domain" description="3-dehydroquinate synthase C-terminal" evidence="20">
    <location>
        <begin position="180"/>
        <end position="324"/>
    </location>
</feature>
<comment type="catalytic activity">
    <reaction evidence="1 18">
        <text>7-phospho-2-dehydro-3-deoxy-D-arabino-heptonate = 3-dehydroquinate + phosphate</text>
        <dbReference type="Rhea" id="RHEA:21968"/>
        <dbReference type="ChEBI" id="CHEBI:32364"/>
        <dbReference type="ChEBI" id="CHEBI:43474"/>
        <dbReference type="ChEBI" id="CHEBI:58394"/>
        <dbReference type="EC" id="4.2.3.4"/>
    </reaction>
</comment>
<keyword evidence="10 18" id="KW-0028">Amino-acid biosynthesis</keyword>
<evidence type="ECO:0000256" key="18">
    <source>
        <dbReference type="HAMAP-Rule" id="MF_00110"/>
    </source>
</evidence>
<evidence type="ECO:0000256" key="16">
    <source>
        <dbReference type="ARBA" id="ARBA00023239"/>
    </source>
</evidence>
<comment type="subcellular location">
    <subcellularLocation>
        <location evidence="4 18">Cytoplasm</location>
    </subcellularLocation>
</comment>
<dbReference type="PANTHER" id="PTHR43622:SF7">
    <property type="entry name" value="3-DEHYDROQUINATE SYNTHASE, CHLOROPLASTIC"/>
    <property type="match status" value="1"/>
</dbReference>
<dbReference type="GO" id="GO:0046872">
    <property type="term" value="F:metal ion binding"/>
    <property type="evidence" value="ECO:0007669"/>
    <property type="project" value="UniProtKB-KW"/>
</dbReference>
<evidence type="ECO:0000259" key="20">
    <source>
        <dbReference type="Pfam" id="PF24621"/>
    </source>
</evidence>
<dbReference type="PANTHER" id="PTHR43622">
    <property type="entry name" value="3-DEHYDROQUINATE SYNTHASE"/>
    <property type="match status" value="1"/>
</dbReference>
<feature type="binding site" evidence="18">
    <location>
        <begin position="70"/>
        <end position="75"/>
    </location>
    <ligand>
        <name>NAD(+)</name>
        <dbReference type="ChEBI" id="CHEBI:57540"/>
    </ligand>
</feature>
<dbReference type="OrthoDB" id="9806583at2"/>
<keyword evidence="12 18" id="KW-0547">Nucleotide-binding</keyword>
<name>A0A2P5SXU4_9GAMM</name>
<evidence type="ECO:0000256" key="6">
    <source>
        <dbReference type="ARBA" id="ARBA00005412"/>
    </source>
</evidence>
<evidence type="ECO:0000256" key="2">
    <source>
        <dbReference type="ARBA" id="ARBA00001911"/>
    </source>
</evidence>
<accession>A0A2P5SXU4</accession>
<keyword evidence="16 18" id="KW-0456">Lyase</keyword>
<feature type="binding site" evidence="18">
    <location>
        <position position="141"/>
    </location>
    <ligand>
        <name>NAD(+)</name>
        <dbReference type="ChEBI" id="CHEBI:57540"/>
    </ligand>
</feature>
<feature type="domain" description="3-dehydroquinate synthase N-terminal" evidence="19">
    <location>
        <begin position="66"/>
        <end position="178"/>
    </location>
</feature>
<evidence type="ECO:0000256" key="10">
    <source>
        <dbReference type="ARBA" id="ARBA00022605"/>
    </source>
</evidence>
<keyword evidence="15 18" id="KW-0057">Aromatic amino acid biosynthesis</keyword>
<comment type="cofactor">
    <cofactor evidence="2 18">
        <name>NAD(+)</name>
        <dbReference type="ChEBI" id="CHEBI:57540"/>
    </cofactor>
</comment>
<dbReference type="AlphaFoldDB" id="A0A2P5SXU4"/>
<evidence type="ECO:0000256" key="12">
    <source>
        <dbReference type="ARBA" id="ARBA00022741"/>
    </source>
</evidence>
<dbReference type="EMBL" id="PDKS01000003">
    <property type="protein sequence ID" value="PPI87161.1"/>
    <property type="molecule type" value="Genomic_DNA"/>
</dbReference>
<dbReference type="InterPro" id="IPR056179">
    <property type="entry name" value="DHQS_C"/>
</dbReference>
<dbReference type="HAMAP" id="MF_00110">
    <property type="entry name" value="DHQ_synthase"/>
    <property type="match status" value="1"/>
</dbReference>
<dbReference type="InterPro" id="IPR030963">
    <property type="entry name" value="DHQ_synth_fam"/>
</dbReference>
<evidence type="ECO:0000313" key="21">
    <source>
        <dbReference type="EMBL" id="PPI87161.1"/>
    </source>
</evidence>
<comment type="caution">
    <text evidence="21">The sequence shown here is derived from an EMBL/GenBank/DDBJ whole genome shotgun (WGS) entry which is preliminary data.</text>
</comment>
<dbReference type="RefSeq" id="WP_136131779.1">
    <property type="nucleotide sequence ID" value="NZ_PDKS01000003.1"/>
</dbReference>
<dbReference type="GO" id="GO:0008652">
    <property type="term" value="P:amino acid biosynthetic process"/>
    <property type="evidence" value="ECO:0007669"/>
    <property type="project" value="UniProtKB-KW"/>
</dbReference>
<evidence type="ECO:0000259" key="19">
    <source>
        <dbReference type="Pfam" id="PF01761"/>
    </source>
</evidence>
<dbReference type="Proteomes" id="UP000296034">
    <property type="component" value="Unassembled WGS sequence"/>
</dbReference>
<keyword evidence="13 18" id="KW-0862">Zinc</keyword>
<evidence type="ECO:0000256" key="17">
    <source>
        <dbReference type="ARBA" id="ARBA00023285"/>
    </source>
</evidence>
<dbReference type="GO" id="GO:0005737">
    <property type="term" value="C:cytoplasm"/>
    <property type="evidence" value="ECO:0007669"/>
    <property type="project" value="UniProtKB-SubCell"/>
</dbReference>
<evidence type="ECO:0000256" key="8">
    <source>
        <dbReference type="ARBA" id="ARBA00017684"/>
    </source>
</evidence>
<evidence type="ECO:0000256" key="4">
    <source>
        <dbReference type="ARBA" id="ARBA00004496"/>
    </source>
</evidence>
<feature type="binding site" evidence="18">
    <location>
        <position position="150"/>
    </location>
    <ligand>
        <name>NAD(+)</name>
        <dbReference type="ChEBI" id="CHEBI:57540"/>
    </ligand>
</feature>
<dbReference type="InterPro" id="IPR016037">
    <property type="entry name" value="DHQ_synth_AroB"/>
</dbReference>
<dbReference type="UniPathway" id="UPA00053">
    <property type="reaction ID" value="UER00085"/>
</dbReference>
<dbReference type="InterPro" id="IPR050071">
    <property type="entry name" value="Dehydroquinate_synthase"/>
</dbReference>
<comment type="similarity">
    <text evidence="6 18">Belongs to the sugar phosphate cyclases superfamily. Dehydroquinate synthase family.</text>
</comment>
<feature type="binding site" evidence="18">
    <location>
        <begin position="128"/>
        <end position="129"/>
    </location>
    <ligand>
        <name>NAD(+)</name>
        <dbReference type="ChEBI" id="CHEBI:57540"/>
    </ligand>
</feature>
<keyword evidence="9 18" id="KW-0963">Cytoplasm</keyword>
<comment type="pathway">
    <text evidence="5 18">Metabolic intermediate biosynthesis; chorismate biosynthesis; chorismate from D-erythrose 4-phosphate and phosphoenolpyruvate: step 2/7.</text>
</comment>
<dbReference type="FunFam" id="3.40.50.1970:FF:000001">
    <property type="entry name" value="3-dehydroquinate synthase"/>
    <property type="match status" value="1"/>
</dbReference>
<evidence type="ECO:0000256" key="7">
    <source>
        <dbReference type="ARBA" id="ARBA00013031"/>
    </source>
</evidence>
<feature type="binding site" evidence="18">
    <location>
        <begin position="104"/>
        <end position="108"/>
    </location>
    <ligand>
        <name>NAD(+)</name>
        <dbReference type="ChEBI" id="CHEBI:57540"/>
    </ligand>
</feature>
<comment type="caution">
    <text evidence="18">Lacks conserved residue(s) required for the propagation of feature annotation.</text>
</comment>
<sequence length="358" mass="39653">MEKVTISLGSRSYTIVISSGLCNDISFWPLISGDRVMIVTNETLSSMYLGKILTLMKKSKIKVDYVILPDGEKYKNIKTVDRIIGSLLQKSHGRDTILIAFGGGVIGDITGFAAAIYQRGIRFIQIPTSLLAQVDSSVGGKTGVNHILGKNMIGAFYQPTSVIVDTDFLCSLPAREFSSGLAEIIKYGIALDSSFFQWIEQNLDLLMVLEKHALVYCIRKCCELKASLVSNDEHDIGYRSLLNLGHTFGHAIEAFMGYGKWLHGEAISVGIVMAVRIAERFVQFKSEHSNRIINLLQRANLPIQGPTEMTANNYLSYMIRDKKTVSNQLRLVIPLSIGVSEIRDNIPNQLIIDAISEC</sequence>